<organism evidence="2 3">
    <name type="scientific">Gonium pectorale</name>
    <name type="common">Green alga</name>
    <dbReference type="NCBI Taxonomy" id="33097"/>
    <lineage>
        <taxon>Eukaryota</taxon>
        <taxon>Viridiplantae</taxon>
        <taxon>Chlorophyta</taxon>
        <taxon>core chlorophytes</taxon>
        <taxon>Chlorophyceae</taxon>
        <taxon>CS clade</taxon>
        <taxon>Chlamydomonadales</taxon>
        <taxon>Volvocaceae</taxon>
        <taxon>Gonium</taxon>
    </lineage>
</organism>
<feature type="region of interest" description="Disordered" evidence="1">
    <location>
        <begin position="39"/>
        <end position="263"/>
    </location>
</feature>
<accession>A0A150G4Z9</accession>
<feature type="compositionally biased region" description="Gly residues" evidence="1">
    <location>
        <begin position="440"/>
        <end position="452"/>
    </location>
</feature>
<feature type="compositionally biased region" description="Gly residues" evidence="1">
    <location>
        <begin position="604"/>
        <end position="634"/>
    </location>
</feature>
<reference evidence="3" key="1">
    <citation type="journal article" date="2016" name="Nat. Commun.">
        <title>The Gonium pectorale genome demonstrates co-option of cell cycle regulation during the evolution of multicellularity.</title>
        <authorList>
            <person name="Hanschen E.R."/>
            <person name="Marriage T.N."/>
            <person name="Ferris P.J."/>
            <person name="Hamaji T."/>
            <person name="Toyoda A."/>
            <person name="Fujiyama A."/>
            <person name="Neme R."/>
            <person name="Noguchi H."/>
            <person name="Minakuchi Y."/>
            <person name="Suzuki M."/>
            <person name="Kawai-Toyooka H."/>
            <person name="Smith D.R."/>
            <person name="Sparks H."/>
            <person name="Anderson J."/>
            <person name="Bakaric R."/>
            <person name="Luria V."/>
            <person name="Karger A."/>
            <person name="Kirschner M.W."/>
            <person name="Durand P.M."/>
            <person name="Michod R.E."/>
            <person name="Nozaki H."/>
            <person name="Olson B.J."/>
        </authorList>
    </citation>
    <scope>NUCLEOTIDE SEQUENCE [LARGE SCALE GENOMIC DNA]</scope>
    <source>
        <strain evidence="3">NIES-2863</strain>
    </source>
</reference>
<evidence type="ECO:0000313" key="3">
    <source>
        <dbReference type="Proteomes" id="UP000075714"/>
    </source>
</evidence>
<feature type="compositionally biased region" description="Pro residues" evidence="1">
    <location>
        <begin position="135"/>
        <end position="146"/>
    </location>
</feature>
<sequence length="726" mass="70230">MSFGYDDIPEDEESASPAVSNALLGLTLDQYMSRMVTTPASAAATSGLGASAAPAPDSGGSTPCSPGNASSRTEEDDSPKSPRPARGSNAAGAAAAGSGRLLPTTTTAQAAAAAPAAGSSGRTTGLGMAAAVAAAPPPPPIIPRLAPPSAAGRSPAVASQPLRPTGATGSGSLSASNSASGAAGGGRPGAGGVAALPIPSGRLTPTVSSMSTIEDMFGSGSNMGPGGHDVGFLLDAGTSDDEGVSPSMLLDSPRNARRLSSRASAMAFSNSLDLRPATAAVMSSPSMTRGEGGGGRGLAADGGNHHALVKQVDLGGLSASLFTPNPSLAAPASASASGAATSNPSSPDIAAVVASRGERRAAAAAAAAAASAGSGSGGGALISPSGSVPVLRSPSGPTGSGDLPASALPAHVFGDPKLTGSPKMSAPIPPPWGVSAREGAFGGGPAGDGAGGAASLSGAGGAAAEQSRQGRRIGGRGKRRRRRRRACGPGRRGVGDSACLKRQPDGAVAMAASPGGVSGPLDHLPPEARALAAEAQGLARPPTRQVQSARPPGTRGGGAGEMELDPSVWEANIAMQLQRPPSRQKPPPEALHLWTPEQQMSMLAGGGLGGGGLGGLGLGRGPGGGPGGGPGRPLGGRPQSAAPTTYRGGRPASGPSVKAQGPVGEDVAGTSARPPSRQKPPPLSTLLEHDDFPPPPPGRRGRPPGGGEQLDVVMSGDSESDDLDDL</sequence>
<feature type="compositionally biased region" description="Polar residues" evidence="1">
    <location>
        <begin position="203"/>
        <end position="212"/>
    </location>
</feature>
<keyword evidence="3" id="KW-1185">Reference proteome</keyword>
<feature type="region of interest" description="Disordered" evidence="1">
    <location>
        <begin position="388"/>
        <end position="726"/>
    </location>
</feature>
<feature type="region of interest" description="Disordered" evidence="1">
    <location>
        <begin position="281"/>
        <end position="302"/>
    </location>
</feature>
<dbReference type="OrthoDB" id="541337at2759"/>
<feature type="compositionally biased region" description="Low complexity" evidence="1">
    <location>
        <begin position="85"/>
        <end position="134"/>
    </location>
</feature>
<proteinExistence type="predicted"/>
<name>A0A150G4Z9_GONPE</name>
<feature type="compositionally biased region" description="Low complexity" evidence="1">
    <location>
        <begin position="166"/>
        <end position="181"/>
    </location>
</feature>
<dbReference type="Proteomes" id="UP000075714">
    <property type="component" value="Unassembled WGS sequence"/>
</dbReference>
<dbReference type="EMBL" id="LSYV01000069">
    <property type="protein sequence ID" value="KXZ44380.1"/>
    <property type="molecule type" value="Genomic_DNA"/>
</dbReference>
<feature type="compositionally biased region" description="Gly residues" evidence="1">
    <location>
        <begin position="182"/>
        <end position="192"/>
    </location>
</feature>
<evidence type="ECO:0000313" key="2">
    <source>
        <dbReference type="EMBL" id="KXZ44380.1"/>
    </source>
</evidence>
<gene>
    <name evidence="2" type="ORF">GPECTOR_68g351</name>
</gene>
<feature type="compositionally biased region" description="Basic residues" evidence="1">
    <location>
        <begin position="469"/>
        <end position="486"/>
    </location>
</feature>
<feature type="compositionally biased region" description="Low complexity" evidence="1">
    <location>
        <begin position="39"/>
        <end position="63"/>
    </location>
</feature>
<evidence type="ECO:0000256" key="1">
    <source>
        <dbReference type="SAM" id="MobiDB-lite"/>
    </source>
</evidence>
<protein>
    <submittedName>
        <fullName evidence="2">Uncharacterized protein</fullName>
    </submittedName>
</protein>
<comment type="caution">
    <text evidence="2">The sequence shown here is derived from an EMBL/GenBank/DDBJ whole genome shotgun (WGS) entry which is preliminary data.</text>
</comment>
<feature type="compositionally biased region" description="Low complexity" evidence="1">
    <location>
        <begin position="527"/>
        <end position="541"/>
    </location>
</feature>
<dbReference type="AlphaFoldDB" id="A0A150G4Z9"/>